<gene>
    <name evidence="2" type="ORF">IW261DRAFT_1514703</name>
</gene>
<evidence type="ECO:0000313" key="3">
    <source>
        <dbReference type="Proteomes" id="UP001175227"/>
    </source>
</evidence>
<proteinExistence type="predicted"/>
<dbReference type="AlphaFoldDB" id="A0AA39NS16"/>
<evidence type="ECO:0000256" key="1">
    <source>
        <dbReference type="SAM" id="Phobius"/>
    </source>
</evidence>
<keyword evidence="1" id="KW-1133">Transmembrane helix</keyword>
<protein>
    <submittedName>
        <fullName evidence="2">Uncharacterized protein</fullName>
    </submittedName>
</protein>
<organism evidence="2 3">
    <name type="scientific">Armillaria novae-zelandiae</name>
    <dbReference type="NCBI Taxonomy" id="153914"/>
    <lineage>
        <taxon>Eukaryota</taxon>
        <taxon>Fungi</taxon>
        <taxon>Dikarya</taxon>
        <taxon>Basidiomycota</taxon>
        <taxon>Agaricomycotina</taxon>
        <taxon>Agaricomycetes</taxon>
        <taxon>Agaricomycetidae</taxon>
        <taxon>Agaricales</taxon>
        <taxon>Marasmiineae</taxon>
        <taxon>Physalacriaceae</taxon>
        <taxon>Armillaria</taxon>
    </lineage>
</organism>
<comment type="caution">
    <text evidence="2">The sequence shown here is derived from an EMBL/GenBank/DDBJ whole genome shotgun (WGS) entry which is preliminary data.</text>
</comment>
<sequence>MCTVLSLITSFSFSIVVAILLVFLLDVSLPLDALLCNRVMGESTLSFMHVSRKSEARRSSLTIISAITLQL</sequence>
<evidence type="ECO:0000313" key="2">
    <source>
        <dbReference type="EMBL" id="KAK0470799.1"/>
    </source>
</evidence>
<dbReference type="Proteomes" id="UP001175227">
    <property type="component" value="Unassembled WGS sequence"/>
</dbReference>
<keyword evidence="1" id="KW-0472">Membrane</keyword>
<keyword evidence="3" id="KW-1185">Reference proteome</keyword>
<keyword evidence="1" id="KW-0812">Transmembrane</keyword>
<name>A0AA39NS16_9AGAR</name>
<dbReference type="EMBL" id="JAUEPR010000058">
    <property type="protein sequence ID" value="KAK0470799.1"/>
    <property type="molecule type" value="Genomic_DNA"/>
</dbReference>
<accession>A0AA39NS16</accession>
<reference evidence="2" key="1">
    <citation type="submission" date="2023-06" db="EMBL/GenBank/DDBJ databases">
        <authorList>
            <consortium name="Lawrence Berkeley National Laboratory"/>
            <person name="Ahrendt S."/>
            <person name="Sahu N."/>
            <person name="Indic B."/>
            <person name="Wong-Bajracharya J."/>
            <person name="Merenyi Z."/>
            <person name="Ke H.-M."/>
            <person name="Monk M."/>
            <person name="Kocsube S."/>
            <person name="Drula E."/>
            <person name="Lipzen A."/>
            <person name="Balint B."/>
            <person name="Henrissat B."/>
            <person name="Andreopoulos B."/>
            <person name="Martin F.M."/>
            <person name="Harder C.B."/>
            <person name="Rigling D."/>
            <person name="Ford K.L."/>
            <person name="Foster G.D."/>
            <person name="Pangilinan J."/>
            <person name="Papanicolaou A."/>
            <person name="Barry K."/>
            <person name="LaButti K."/>
            <person name="Viragh M."/>
            <person name="Koriabine M."/>
            <person name="Yan M."/>
            <person name="Riley R."/>
            <person name="Champramary S."/>
            <person name="Plett K.L."/>
            <person name="Tsai I.J."/>
            <person name="Slot J."/>
            <person name="Sipos G."/>
            <person name="Plett J."/>
            <person name="Nagy L.G."/>
            <person name="Grigoriev I.V."/>
        </authorList>
    </citation>
    <scope>NUCLEOTIDE SEQUENCE</scope>
    <source>
        <strain evidence="2">ICMP 16352</strain>
    </source>
</reference>
<feature type="transmembrane region" description="Helical" evidence="1">
    <location>
        <begin position="6"/>
        <end position="25"/>
    </location>
</feature>